<reference evidence="2 3" key="1">
    <citation type="submission" date="2024-02" db="EMBL/GenBank/DDBJ databases">
        <title>De novo assembly and annotation of 12 fungi associated with fruit tree decline syndrome in Ontario, Canada.</title>
        <authorList>
            <person name="Sulman M."/>
            <person name="Ellouze W."/>
            <person name="Ilyukhin E."/>
        </authorList>
    </citation>
    <scope>NUCLEOTIDE SEQUENCE [LARGE SCALE GENOMIC DNA]</scope>
    <source>
        <strain evidence="2 3">M1-105</strain>
    </source>
</reference>
<evidence type="ECO:0000256" key="1">
    <source>
        <dbReference type="SAM" id="MobiDB-lite"/>
    </source>
</evidence>
<feature type="compositionally biased region" description="Basic and acidic residues" evidence="1">
    <location>
        <begin position="1"/>
        <end position="13"/>
    </location>
</feature>
<dbReference type="Proteomes" id="UP001521116">
    <property type="component" value="Unassembled WGS sequence"/>
</dbReference>
<keyword evidence="3" id="KW-1185">Reference proteome</keyword>
<dbReference type="Pfam" id="PF05721">
    <property type="entry name" value="PhyH"/>
    <property type="match status" value="1"/>
</dbReference>
<dbReference type="EMBL" id="JAJVDC020000030">
    <property type="protein sequence ID" value="KAL1632398.1"/>
    <property type="molecule type" value="Genomic_DNA"/>
</dbReference>
<protein>
    <recommendedName>
        <fullName evidence="4">Phytanoyl-CoA hydroxylase</fullName>
    </recommendedName>
</protein>
<evidence type="ECO:0000313" key="3">
    <source>
        <dbReference type="Proteomes" id="UP001521116"/>
    </source>
</evidence>
<dbReference type="SUPFAM" id="SSF51197">
    <property type="entry name" value="Clavaminate synthase-like"/>
    <property type="match status" value="1"/>
</dbReference>
<organism evidence="2 3">
    <name type="scientific">Neofusicoccum ribis</name>
    <dbReference type="NCBI Taxonomy" id="45134"/>
    <lineage>
        <taxon>Eukaryota</taxon>
        <taxon>Fungi</taxon>
        <taxon>Dikarya</taxon>
        <taxon>Ascomycota</taxon>
        <taxon>Pezizomycotina</taxon>
        <taxon>Dothideomycetes</taxon>
        <taxon>Dothideomycetes incertae sedis</taxon>
        <taxon>Botryosphaeriales</taxon>
        <taxon>Botryosphaeriaceae</taxon>
        <taxon>Neofusicoccum</taxon>
    </lineage>
</organism>
<proteinExistence type="predicted"/>
<gene>
    <name evidence="2" type="ORF">SLS56_003640</name>
</gene>
<name>A0ABR3SYH5_9PEZI</name>
<sequence>MGQRYEATHEHFTHPLRSQGQPKENISPFSEKAQQDIKMGSGGRRSTSLRPASYPRFPSTETNLSSVQDCKSIQEVLRERYDRDGYLFLKGLLPREDILKCREEYFKLLSPTGVLAPGTSPVDGIFDASKNKNLYPGVGAATNPGKTMDPTAATFVDLAVKAHTEPWYADGLCQHPVLLNFIKEISGWGENMLPLRRTLLRNNTPGNNAIGVHYDQIFLRHGDPTAFTAWVPIGDVSLEGGGLIYMEDGDKVGQDIENAFSAKAAQTGLTDEEAKNGFNQNMMRTGWLADGPLEFGHEHKKRWFVSAYEAGDITLHKPHMIHASTINTDPSNKIRLATDLRYVNSALPHDKRWMDHYRPDDGL</sequence>
<evidence type="ECO:0000313" key="2">
    <source>
        <dbReference type="EMBL" id="KAL1632398.1"/>
    </source>
</evidence>
<dbReference type="PANTHER" id="PTHR40128:SF1">
    <property type="entry name" value="PHYTANOYL-COA HYDROXYLASE"/>
    <property type="match status" value="1"/>
</dbReference>
<accession>A0ABR3SYH5</accession>
<dbReference type="PANTHER" id="PTHR40128">
    <property type="entry name" value="EXPRESSED PROTEIN"/>
    <property type="match status" value="1"/>
</dbReference>
<evidence type="ECO:0008006" key="4">
    <source>
        <dbReference type="Google" id="ProtNLM"/>
    </source>
</evidence>
<dbReference type="InterPro" id="IPR008775">
    <property type="entry name" value="Phytyl_CoA_dOase-like"/>
</dbReference>
<feature type="region of interest" description="Disordered" evidence="1">
    <location>
        <begin position="1"/>
        <end position="65"/>
    </location>
</feature>
<comment type="caution">
    <text evidence="2">The sequence shown here is derived from an EMBL/GenBank/DDBJ whole genome shotgun (WGS) entry which is preliminary data.</text>
</comment>
<feature type="compositionally biased region" description="Polar residues" evidence="1">
    <location>
        <begin position="16"/>
        <end position="28"/>
    </location>
</feature>
<dbReference type="Gene3D" id="2.60.120.620">
    <property type="entry name" value="q2cbj1_9rhob like domain"/>
    <property type="match status" value="1"/>
</dbReference>